<comment type="catalytic activity">
    <reaction evidence="7">
        <text>L-threonyl-[protein] + ATP = O-phospho-L-threonyl-[protein] + ADP + H(+)</text>
        <dbReference type="Rhea" id="RHEA:46608"/>
        <dbReference type="Rhea" id="RHEA-COMP:11060"/>
        <dbReference type="Rhea" id="RHEA-COMP:11605"/>
        <dbReference type="ChEBI" id="CHEBI:15378"/>
        <dbReference type="ChEBI" id="CHEBI:30013"/>
        <dbReference type="ChEBI" id="CHEBI:30616"/>
        <dbReference type="ChEBI" id="CHEBI:61977"/>
        <dbReference type="ChEBI" id="CHEBI:456216"/>
        <dbReference type="EC" id="2.7.11.1"/>
    </reaction>
</comment>
<keyword evidence="6" id="KW-0067">ATP-binding</keyword>
<dbReference type="Proteomes" id="UP001420932">
    <property type="component" value="Unassembled WGS sequence"/>
</dbReference>
<accession>A0AAP0P9A2</accession>
<dbReference type="InterPro" id="IPR011009">
    <property type="entry name" value="Kinase-like_dom_sf"/>
</dbReference>
<proteinExistence type="predicted"/>
<evidence type="ECO:0000256" key="7">
    <source>
        <dbReference type="ARBA" id="ARBA00047899"/>
    </source>
</evidence>
<organism evidence="9 10">
    <name type="scientific">Stephania yunnanensis</name>
    <dbReference type="NCBI Taxonomy" id="152371"/>
    <lineage>
        <taxon>Eukaryota</taxon>
        <taxon>Viridiplantae</taxon>
        <taxon>Streptophyta</taxon>
        <taxon>Embryophyta</taxon>
        <taxon>Tracheophyta</taxon>
        <taxon>Spermatophyta</taxon>
        <taxon>Magnoliopsida</taxon>
        <taxon>Ranunculales</taxon>
        <taxon>Menispermaceae</taxon>
        <taxon>Menispermoideae</taxon>
        <taxon>Cissampelideae</taxon>
        <taxon>Stephania</taxon>
    </lineage>
</organism>
<gene>
    <name evidence="9" type="ORF">Syun_014982</name>
</gene>
<dbReference type="GO" id="GO:0000245">
    <property type="term" value="P:spliceosomal complex assembly"/>
    <property type="evidence" value="ECO:0007669"/>
    <property type="project" value="TreeGrafter"/>
</dbReference>
<keyword evidence="10" id="KW-1185">Reference proteome</keyword>
<dbReference type="PANTHER" id="PTHR47634:SF5">
    <property type="entry name" value="OS09G0552300 PROTEIN"/>
    <property type="match status" value="1"/>
</dbReference>
<sequence>MGRKFGQGNTGLQRLFLITDMWSFACIVFELATGDLMFAPSSVQGYSDDEFCLGRRIIVEFDDYWEDKHRRNEMSVLFSLVVGKGGGYNWGVKDIIDVKIDVNKAHLAQMMELLGKMPRKIAAGGSRWKSFFDRYGDLKRIRRLKFCPLDRLLVEKYNFLASDARE</sequence>
<comment type="catalytic activity">
    <reaction evidence="8">
        <text>L-seryl-[protein] + ATP = O-phospho-L-seryl-[protein] + ADP + H(+)</text>
        <dbReference type="Rhea" id="RHEA:17989"/>
        <dbReference type="Rhea" id="RHEA-COMP:9863"/>
        <dbReference type="Rhea" id="RHEA-COMP:11604"/>
        <dbReference type="ChEBI" id="CHEBI:15378"/>
        <dbReference type="ChEBI" id="CHEBI:29999"/>
        <dbReference type="ChEBI" id="CHEBI:30616"/>
        <dbReference type="ChEBI" id="CHEBI:83421"/>
        <dbReference type="ChEBI" id="CHEBI:456216"/>
        <dbReference type="EC" id="2.7.11.1"/>
    </reaction>
</comment>
<dbReference type="Gene3D" id="1.10.510.10">
    <property type="entry name" value="Transferase(Phosphotransferase) domain 1"/>
    <property type="match status" value="2"/>
</dbReference>
<keyword evidence="3" id="KW-0808">Transferase</keyword>
<evidence type="ECO:0000256" key="4">
    <source>
        <dbReference type="ARBA" id="ARBA00022741"/>
    </source>
</evidence>
<dbReference type="GO" id="GO:0050684">
    <property type="term" value="P:regulation of mRNA processing"/>
    <property type="evidence" value="ECO:0007669"/>
    <property type="project" value="TreeGrafter"/>
</dbReference>
<evidence type="ECO:0000313" key="10">
    <source>
        <dbReference type="Proteomes" id="UP001420932"/>
    </source>
</evidence>
<reference evidence="9 10" key="1">
    <citation type="submission" date="2024-01" db="EMBL/GenBank/DDBJ databases">
        <title>Genome assemblies of Stephania.</title>
        <authorList>
            <person name="Yang L."/>
        </authorList>
    </citation>
    <scope>NUCLEOTIDE SEQUENCE [LARGE SCALE GENOMIC DNA]</scope>
    <source>
        <strain evidence="9">YNDBR</strain>
        <tissue evidence="9">Leaf</tissue>
    </source>
</reference>
<evidence type="ECO:0000256" key="1">
    <source>
        <dbReference type="ARBA" id="ARBA00012513"/>
    </source>
</evidence>
<keyword evidence="2" id="KW-0723">Serine/threonine-protein kinase</keyword>
<dbReference type="InterPro" id="IPR051334">
    <property type="entry name" value="SRPK"/>
</dbReference>
<evidence type="ECO:0000256" key="2">
    <source>
        <dbReference type="ARBA" id="ARBA00022527"/>
    </source>
</evidence>
<evidence type="ECO:0000256" key="8">
    <source>
        <dbReference type="ARBA" id="ARBA00048679"/>
    </source>
</evidence>
<dbReference type="PANTHER" id="PTHR47634">
    <property type="entry name" value="PROTEIN KINASE DOMAIN-CONTAINING PROTEIN-RELATED"/>
    <property type="match status" value="1"/>
</dbReference>
<keyword evidence="4" id="KW-0547">Nucleotide-binding</keyword>
<dbReference type="SUPFAM" id="SSF56112">
    <property type="entry name" value="Protein kinase-like (PK-like)"/>
    <property type="match status" value="1"/>
</dbReference>
<name>A0AAP0P9A2_9MAGN</name>
<dbReference type="EC" id="2.7.11.1" evidence="1"/>
<dbReference type="GO" id="GO:0005524">
    <property type="term" value="F:ATP binding"/>
    <property type="evidence" value="ECO:0007669"/>
    <property type="project" value="UniProtKB-KW"/>
</dbReference>
<keyword evidence="5" id="KW-0418">Kinase</keyword>
<comment type="caution">
    <text evidence="9">The sequence shown here is derived from an EMBL/GenBank/DDBJ whole genome shotgun (WGS) entry which is preliminary data.</text>
</comment>
<evidence type="ECO:0000256" key="6">
    <source>
        <dbReference type="ARBA" id="ARBA00022840"/>
    </source>
</evidence>
<protein>
    <recommendedName>
        <fullName evidence="1">non-specific serine/threonine protein kinase</fullName>
        <ecNumber evidence="1">2.7.11.1</ecNumber>
    </recommendedName>
</protein>
<dbReference type="AlphaFoldDB" id="A0AAP0P9A2"/>
<evidence type="ECO:0000256" key="3">
    <source>
        <dbReference type="ARBA" id="ARBA00022679"/>
    </source>
</evidence>
<dbReference type="GO" id="GO:0004674">
    <property type="term" value="F:protein serine/threonine kinase activity"/>
    <property type="evidence" value="ECO:0007669"/>
    <property type="project" value="UniProtKB-KW"/>
</dbReference>
<dbReference type="EMBL" id="JBBNAF010000006">
    <property type="protein sequence ID" value="KAK9135652.1"/>
    <property type="molecule type" value="Genomic_DNA"/>
</dbReference>
<evidence type="ECO:0000313" key="9">
    <source>
        <dbReference type="EMBL" id="KAK9135652.1"/>
    </source>
</evidence>
<evidence type="ECO:0000256" key="5">
    <source>
        <dbReference type="ARBA" id="ARBA00022777"/>
    </source>
</evidence>